<sequence>MPTCHLPKGIALFYVGFYIRFDLPITGEPVHGPGYIALLAIYIFATTHHMFVTLGKSVFGAYFGYGSFCFVMVVIACFFVPETAGRA</sequence>
<name>A0A1G4BSS1_9PEZI</name>
<dbReference type="EMBL" id="MJBS01000003">
    <property type="protein sequence ID" value="OHF04307.1"/>
    <property type="molecule type" value="Genomic_DNA"/>
</dbReference>
<dbReference type="RefSeq" id="XP_022481442.1">
    <property type="nucleotide sequence ID" value="XM_022612303.1"/>
</dbReference>
<comment type="caution">
    <text evidence="2">The sequence shown here is derived from an EMBL/GenBank/DDBJ whole genome shotgun (WGS) entry which is preliminary data.</text>
</comment>
<evidence type="ECO:0000313" key="3">
    <source>
        <dbReference type="Proteomes" id="UP000176998"/>
    </source>
</evidence>
<feature type="transmembrane region" description="Helical" evidence="1">
    <location>
        <begin position="60"/>
        <end position="80"/>
    </location>
</feature>
<keyword evidence="1" id="KW-0812">Transmembrane</keyword>
<dbReference type="Proteomes" id="UP000176998">
    <property type="component" value="Unassembled WGS sequence"/>
</dbReference>
<proteinExistence type="predicted"/>
<keyword evidence="3" id="KW-1185">Reference proteome</keyword>
<dbReference type="AlphaFoldDB" id="A0A1G4BSS1"/>
<keyword evidence="1" id="KW-0472">Membrane</keyword>
<dbReference type="GeneID" id="34553813"/>
<protein>
    <submittedName>
        <fullName evidence="2">Uncharacterized protein</fullName>
    </submittedName>
</protein>
<evidence type="ECO:0000256" key="1">
    <source>
        <dbReference type="SAM" id="Phobius"/>
    </source>
</evidence>
<evidence type="ECO:0000313" key="2">
    <source>
        <dbReference type="EMBL" id="OHF04307.1"/>
    </source>
</evidence>
<organism evidence="2 3">
    <name type="scientific">Colletotrichum orchidophilum</name>
    <dbReference type="NCBI Taxonomy" id="1209926"/>
    <lineage>
        <taxon>Eukaryota</taxon>
        <taxon>Fungi</taxon>
        <taxon>Dikarya</taxon>
        <taxon>Ascomycota</taxon>
        <taxon>Pezizomycotina</taxon>
        <taxon>Sordariomycetes</taxon>
        <taxon>Hypocreomycetidae</taxon>
        <taxon>Glomerellales</taxon>
        <taxon>Glomerellaceae</taxon>
        <taxon>Colletotrichum</taxon>
    </lineage>
</organism>
<accession>A0A1G4BSS1</accession>
<keyword evidence="1" id="KW-1133">Transmembrane helix</keyword>
<gene>
    <name evidence="2" type="ORF">CORC01_00646</name>
</gene>
<reference evidence="2 3" key="1">
    <citation type="submission" date="2016-09" db="EMBL/GenBank/DDBJ databases">
        <authorList>
            <person name="Capua I."/>
            <person name="De Benedictis P."/>
            <person name="Joannis T."/>
            <person name="Lombin L.H."/>
            <person name="Cattoli G."/>
        </authorList>
    </citation>
    <scope>NUCLEOTIDE SEQUENCE [LARGE SCALE GENOMIC DNA]</scope>
    <source>
        <strain evidence="2 3">IMI 309357</strain>
    </source>
</reference>